<keyword evidence="9" id="KW-1185">Reference proteome</keyword>
<evidence type="ECO:0000256" key="4">
    <source>
        <dbReference type="ARBA" id="ARBA00022989"/>
    </source>
</evidence>
<feature type="region of interest" description="Disordered" evidence="6">
    <location>
        <begin position="284"/>
        <end position="312"/>
    </location>
</feature>
<dbReference type="Proteomes" id="UP000437736">
    <property type="component" value="Unassembled WGS sequence"/>
</dbReference>
<dbReference type="PANTHER" id="PTHR30213:SF1">
    <property type="entry name" value="INNER MEMBRANE PROTEIN YHJD"/>
    <property type="match status" value="1"/>
</dbReference>
<dbReference type="NCBIfam" id="TIGR00765">
    <property type="entry name" value="yihY_not_rbn"/>
    <property type="match status" value="1"/>
</dbReference>
<accession>A0ABW9QUS7</accession>
<comment type="subcellular location">
    <subcellularLocation>
        <location evidence="1">Cell membrane</location>
        <topology evidence="1">Multi-pass membrane protein</topology>
    </subcellularLocation>
</comment>
<dbReference type="PIRSF" id="PIRSF035875">
    <property type="entry name" value="RNase_BN"/>
    <property type="match status" value="1"/>
</dbReference>
<dbReference type="Pfam" id="PF03631">
    <property type="entry name" value="Virul_fac_BrkB"/>
    <property type="match status" value="1"/>
</dbReference>
<keyword evidence="4 7" id="KW-1133">Transmembrane helix</keyword>
<evidence type="ECO:0000256" key="6">
    <source>
        <dbReference type="SAM" id="MobiDB-lite"/>
    </source>
</evidence>
<reference evidence="8 9" key="1">
    <citation type="submission" date="2019-11" db="EMBL/GenBank/DDBJ databases">
        <title>Acidiferrimicrobium australis gen. nov., sp. nov., an acidophilic and obligately heterotrophic, member of the Actinobacteria that catalyses dissimilatory oxido- reduction of iron isolated from metal-rich acidic water in Chile.</title>
        <authorList>
            <person name="Gonzalez D."/>
            <person name="Huber K."/>
            <person name="Hedrich S."/>
            <person name="Rojas-Villalobos C."/>
            <person name="Quatrini R."/>
            <person name="Dinamarca M.A."/>
            <person name="Schwarz A."/>
            <person name="Canales C."/>
            <person name="Nancucheo I."/>
        </authorList>
    </citation>
    <scope>NUCLEOTIDE SEQUENCE [LARGE SCALE GENOMIC DNA]</scope>
    <source>
        <strain evidence="8 9">USS-CCA1</strain>
    </source>
</reference>
<evidence type="ECO:0000313" key="8">
    <source>
        <dbReference type="EMBL" id="MST33615.1"/>
    </source>
</evidence>
<evidence type="ECO:0000256" key="7">
    <source>
        <dbReference type="SAM" id="Phobius"/>
    </source>
</evidence>
<feature type="transmembrane region" description="Helical" evidence="7">
    <location>
        <begin position="179"/>
        <end position="201"/>
    </location>
</feature>
<protein>
    <submittedName>
        <fullName evidence="8">YihY family inner membrane protein</fullName>
    </submittedName>
</protein>
<evidence type="ECO:0000256" key="3">
    <source>
        <dbReference type="ARBA" id="ARBA00022692"/>
    </source>
</evidence>
<name>A0ABW9QUS7_9ACTN</name>
<comment type="caution">
    <text evidence="8">The sequence shown here is derived from an EMBL/GenBank/DDBJ whole genome shotgun (WGS) entry which is preliminary data.</text>
</comment>
<keyword evidence="2" id="KW-1003">Cell membrane</keyword>
<gene>
    <name evidence="8" type="ORF">GHK86_12900</name>
</gene>
<keyword evidence="3 7" id="KW-0812">Transmembrane</keyword>
<feature type="transmembrane region" description="Helical" evidence="7">
    <location>
        <begin position="39"/>
        <end position="66"/>
    </location>
</feature>
<proteinExistence type="predicted"/>
<feature type="transmembrane region" description="Helical" evidence="7">
    <location>
        <begin position="213"/>
        <end position="232"/>
    </location>
</feature>
<feature type="transmembrane region" description="Helical" evidence="7">
    <location>
        <begin position="252"/>
        <end position="273"/>
    </location>
</feature>
<dbReference type="EMBL" id="WJHE01000664">
    <property type="protein sequence ID" value="MST33615.1"/>
    <property type="molecule type" value="Genomic_DNA"/>
</dbReference>
<keyword evidence="5 7" id="KW-0472">Membrane</keyword>
<evidence type="ECO:0000313" key="9">
    <source>
        <dbReference type="Proteomes" id="UP000437736"/>
    </source>
</evidence>
<dbReference type="PANTHER" id="PTHR30213">
    <property type="entry name" value="INNER MEMBRANE PROTEIN YHJD"/>
    <property type="match status" value="1"/>
</dbReference>
<dbReference type="InterPro" id="IPR017039">
    <property type="entry name" value="Virul_fac_BrkB"/>
</dbReference>
<evidence type="ECO:0000256" key="5">
    <source>
        <dbReference type="ARBA" id="ARBA00023136"/>
    </source>
</evidence>
<feature type="transmembrane region" description="Helical" evidence="7">
    <location>
        <begin position="143"/>
        <end position="164"/>
    </location>
</feature>
<evidence type="ECO:0000256" key="2">
    <source>
        <dbReference type="ARBA" id="ARBA00022475"/>
    </source>
</evidence>
<feature type="transmembrane region" description="Helical" evidence="7">
    <location>
        <begin position="97"/>
        <end position="122"/>
    </location>
</feature>
<organism evidence="8 9">
    <name type="scientific">Acidiferrimicrobium australe</name>
    <dbReference type="NCBI Taxonomy" id="2664430"/>
    <lineage>
        <taxon>Bacteria</taxon>
        <taxon>Bacillati</taxon>
        <taxon>Actinomycetota</taxon>
        <taxon>Acidimicrobiia</taxon>
        <taxon>Acidimicrobiales</taxon>
        <taxon>Acidimicrobiaceae</taxon>
        <taxon>Acidiferrimicrobium</taxon>
    </lineage>
</organism>
<evidence type="ECO:0000256" key="1">
    <source>
        <dbReference type="ARBA" id="ARBA00004651"/>
    </source>
</evidence>
<feature type="compositionally biased region" description="Basic and acidic residues" evidence="6">
    <location>
        <begin position="286"/>
        <end position="295"/>
    </location>
</feature>
<sequence length="312" mass="33887">MANTEGMVGAIEQAQRRHRTPAVGWATLKKFQQDRATRLAAMLAFWAFFSVFPLFLLLVSVLGYVLPPSTKSEVLHHVAALFPLLDPSTVGHISGSAWTIVVGGVSALWSGLAVMRATEFAFNSVWKIPMDQRPKQVEQIRRALSALGTIGVGLVISTAISGFVTGKDIGVNLGLAGHIAGYLVAGALDIGLFLVAFRMLTDRAVGLRDMLPGALLSGVVFWILQQLSSFIISRHLQHAQSTYGHFATVITILWWFYLQAVVTMLGAELNVVLHERLYPRSLGGRPETEADRRDAGAAFGGAPAQEDDRRRA</sequence>